<feature type="region of interest" description="Disordered" evidence="1">
    <location>
        <begin position="33"/>
        <end position="137"/>
    </location>
</feature>
<proteinExistence type="predicted"/>
<evidence type="ECO:0000313" key="4">
    <source>
        <dbReference type="Proteomes" id="UP001163846"/>
    </source>
</evidence>
<evidence type="ECO:0000256" key="2">
    <source>
        <dbReference type="SAM" id="SignalP"/>
    </source>
</evidence>
<keyword evidence="4" id="KW-1185">Reference proteome</keyword>
<protein>
    <submittedName>
        <fullName evidence="3">Uncharacterized protein</fullName>
    </submittedName>
</protein>
<evidence type="ECO:0000256" key="1">
    <source>
        <dbReference type="SAM" id="MobiDB-lite"/>
    </source>
</evidence>
<organism evidence="3 4">
    <name type="scientific">Lentinula raphanica</name>
    <dbReference type="NCBI Taxonomy" id="153919"/>
    <lineage>
        <taxon>Eukaryota</taxon>
        <taxon>Fungi</taxon>
        <taxon>Dikarya</taxon>
        <taxon>Basidiomycota</taxon>
        <taxon>Agaricomycotina</taxon>
        <taxon>Agaricomycetes</taxon>
        <taxon>Agaricomycetidae</taxon>
        <taxon>Agaricales</taxon>
        <taxon>Marasmiineae</taxon>
        <taxon>Omphalotaceae</taxon>
        <taxon>Lentinula</taxon>
    </lineage>
</organism>
<accession>A0AA38UBI3</accession>
<keyword evidence="2" id="KW-0732">Signal</keyword>
<feature type="chain" id="PRO_5041237316" evidence="2">
    <location>
        <begin position="28"/>
        <end position="395"/>
    </location>
</feature>
<dbReference type="Proteomes" id="UP001163846">
    <property type="component" value="Unassembled WGS sequence"/>
</dbReference>
<feature type="signal peptide" evidence="2">
    <location>
        <begin position="1"/>
        <end position="27"/>
    </location>
</feature>
<dbReference type="EMBL" id="MU806317">
    <property type="protein sequence ID" value="KAJ3836472.1"/>
    <property type="molecule type" value="Genomic_DNA"/>
</dbReference>
<sequence>MYLFRNSTWHSLLATTLLLSMIATGIAAPMAPKKRLKTSQESTAESSTSNAVAKISSLQDEPTRGDAPGIAKPMPPKKKSKASQKSKAGSSSGDATGIATPIPPREKLNTSQESEAESEAESSTLKNTYSLKDEPTRVEGAKRRTWEVYVIIHGGAAFDYIDPTALISVIFREVGKNPSHSLGYRVDRDWNSKTHFKWHLMTQKKGKKKGKSTAPSEDGGNKDQLFGVAVRKSTDHREILIATATYPDWAKPIMFKHMRRAVKNYRLGQLPNTVSTFQFLYLLQGEFEMLQKSDETVFTVTKFDFSAYEPIFENMLRFKGTGAGECFDEERDRWEWALYERIESGQIDLIGSLERNNAEILEELWDKVHWESDPLLVQNVGKKTDEPNPSQNPRT</sequence>
<reference evidence="3" key="1">
    <citation type="submission" date="2022-08" db="EMBL/GenBank/DDBJ databases">
        <authorList>
            <consortium name="DOE Joint Genome Institute"/>
            <person name="Min B."/>
            <person name="Riley R."/>
            <person name="Sierra-Patev S."/>
            <person name="Naranjo-Ortiz M."/>
            <person name="Looney B."/>
            <person name="Konkel Z."/>
            <person name="Slot J.C."/>
            <person name="Sakamoto Y."/>
            <person name="Steenwyk J.L."/>
            <person name="Rokas A."/>
            <person name="Carro J."/>
            <person name="Camarero S."/>
            <person name="Ferreira P."/>
            <person name="Molpeceres G."/>
            <person name="Ruiz-Duenas F.J."/>
            <person name="Serrano A."/>
            <person name="Henrissat B."/>
            <person name="Drula E."/>
            <person name="Hughes K.W."/>
            <person name="Mata J.L."/>
            <person name="Ishikawa N.K."/>
            <person name="Vargas-Isla R."/>
            <person name="Ushijima S."/>
            <person name="Smith C.A."/>
            <person name="Ahrendt S."/>
            <person name="Andreopoulos W."/>
            <person name="He G."/>
            <person name="Labutti K."/>
            <person name="Lipzen A."/>
            <person name="Ng V."/>
            <person name="Sandor L."/>
            <person name="Barry K."/>
            <person name="Martinez A.T."/>
            <person name="Xiao Y."/>
            <person name="Gibbons J.G."/>
            <person name="Terashima K."/>
            <person name="Hibbett D.S."/>
            <person name="Grigoriev I.V."/>
        </authorList>
    </citation>
    <scope>NUCLEOTIDE SEQUENCE</scope>
    <source>
        <strain evidence="3">TFB9207</strain>
    </source>
</reference>
<name>A0AA38UBI3_9AGAR</name>
<dbReference type="AlphaFoldDB" id="A0AA38UBI3"/>
<feature type="compositionally biased region" description="Low complexity" evidence="1">
    <location>
        <begin position="39"/>
        <end position="49"/>
    </location>
</feature>
<comment type="caution">
    <text evidence="3">The sequence shown here is derived from an EMBL/GenBank/DDBJ whole genome shotgun (WGS) entry which is preliminary data.</text>
</comment>
<evidence type="ECO:0000313" key="3">
    <source>
        <dbReference type="EMBL" id="KAJ3836472.1"/>
    </source>
</evidence>
<feature type="compositionally biased region" description="Basic residues" evidence="1">
    <location>
        <begin position="202"/>
        <end position="211"/>
    </location>
</feature>
<feature type="compositionally biased region" description="Basic residues" evidence="1">
    <location>
        <begin position="75"/>
        <end position="84"/>
    </location>
</feature>
<gene>
    <name evidence="3" type="ORF">F5878DRAFT_625036</name>
</gene>
<feature type="region of interest" description="Disordered" evidence="1">
    <location>
        <begin position="202"/>
        <end position="223"/>
    </location>
</feature>